<dbReference type="Proteomes" id="UP000294933">
    <property type="component" value="Unassembled WGS sequence"/>
</dbReference>
<protein>
    <submittedName>
        <fullName evidence="2">Uncharacterized protein</fullName>
    </submittedName>
</protein>
<proteinExistence type="predicted"/>
<keyword evidence="3" id="KW-1185">Reference proteome</keyword>
<feature type="region of interest" description="Disordered" evidence="1">
    <location>
        <begin position="384"/>
        <end position="431"/>
    </location>
</feature>
<gene>
    <name evidence="2" type="ORF">BD410DRAFT_844366</name>
</gene>
<dbReference type="EMBL" id="ML170242">
    <property type="protein sequence ID" value="TDL16473.1"/>
    <property type="molecule type" value="Genomic_DNA"/>
</dbReference>
<accession>A0A4Y7PM21</accession>
<feature type="region of interest" description="Disordered" evidence="1">
    <location>
        <begin position="85"/>
        <end position="131"/>
    </location>
</feature>
<name>A0A4Y7PM21_9AGAM</name>
<dbReference type="VEuPathDB" id="FungiDB:BD410DRAFT_844366"/>
<feature type="compositionally biased region" description="Polar residues" evidence="1">
    <location>
        <begin position="18"/>
        <end position="32"/>
    </location>
</feature>
<feature type="compositionally biased region" description="Basic and acidic residues" evidence="1">
    <location>
        <begin position="398"/>
        <end position="431"/>
    </location>
</feature>
<feature type="compositionally biased region" description="Polar residues" evidence="1">
    <location>
        <begin position="113"/>
        <end position="122"/>
    </location>
</feature>
<evidence type="ECO:0000313" key="2">
    <source>
        <dbReference type="EMBL" id="TDL16473.1"/>
    </source>
</evidence>
<evidence type="ECO:0000313" key="3">
    <source>
        <dbReference type="Proteomes" id="UP000294933"/>
    </source>
</evidence>
<evidence type="ECO:0000256" key="1">
    <source>
        <dbReference type="SAM" id="MobiDB-lite"/>
    </source>
</evidence>
<sequence>MTSHWCVRVAGISSSSSPLSRIQRTRPNTGSFNKGIVSDLTTNERTNDKINNDQQDSEVTTQTHYFYNTRNAAIVCTRHARAVSTTQLHRASSAHPDDLSDDRDTKRKHIVSSVKSPLSTTSPRKRVVPKKSNLRLLTGTSRGRGTRTRADTSRTSPDALALVHTSAGFLSSRGRRFDESKKDGKEKALPKGSILLRNNPFIKELKAWPTSCPPALRSNSPPSPGLCARFLQHERVRTLPGASEHDGVSSPALPPKETQLQHPAFLTVNDGKPNNRINSGTRDVLHSVHGEAWRVSVQGHLPRSSSHLWTGTRRGRARRRMRESPWLEEQLRSWCFVACNNRLSAGSSLNIDTTTQRVSAGSYVSVSSNVRWADGFGVEAVRERRAKDGSERGGLLKSAKDKRDASKEAEKNKNKEESERTKKETREGEGE</sequence>
<organism evidence="2 3">
    <name type="scientific">Rickenella mellea</name>
    <dbReference type="NCBI Taxonomy" id="50990"/>
    <lineage>
        <taxon>Eukaryota</taxon>
        <taxon>Fungi</taxon>
        <taxon>Dikarya</taxon>
        <taxon>Basidiomycota</taxon>
        <taxon>Agaricomycotina</taxon>
        <taxon>Agaricomycetes</taxon>
        <taxon>Hymenochaetales</taxon>
        <taxon>Rickenellaceae</taxon>
        <taxon>Rickenella</taxon>
    </lineage>
</organism>
<feature type="region of interest" description="Disordered" evidence="1">
    <location>
        <begin position="16"/>
        <end position="36"/>
    </location>
</feature>
<dbReference type="OrthoDB" id="3266415at2759"/>
<dbReference type="AlphaFoldDB" id="A0A4Y7PM21"/>
<feature type="compositionally biased region" description="Basic and acidic residues" evidence="1">
    <location>
        <begin position="95"/>
        <end position="105"/>
    </location>
</feature>
<reference evidence="2 3" key="1">
    <citation type="submission" date="2018-06" db="EMBL/GenBank/DDBJ databases">
        <title>A transcriptomic atlas of mushroom development highlights an independent origin of complex multicellularity.</title>
        <authorList>
            <consortium name="DOE Joint Genome Institute"/>
            <person name="Krizsan K."/>
            <person name="Almasi E."/>
            <person name="Merenyi Z."/>
            <person name="Sahu N."/>
            <person name="Viragh M."/>
            <person name="Koszo T."/>
            <person name="Mondo S."/>
            <person name="Kiss B."/>
            <person name="Balint B."/>
            <person name="Kues U."/>
            <person name="Barry K."/>
            <person name="Hegedus J.C."/>
            <person name="Henrissat B."/>
            <person name="Johnson J."/>
            <person name="Lipzen A."/>
            <person name="Ohm R."/>
            <person name="Nagy I."/>
            <person name="Pangilinan J."/>
            <person name="Yan J."/>
            <person name="Xiong Y."/>
            <person name="Grigoriev I.V."/>
            <person name="Hibbett D.S."/>
            <person name="Nagy L.G."/>
        </authorList>
    </citation>
    <scope>NUCLEOTIDE SEQUENCE [LARGE SCALE GENOMIC DNA]</scope>
    <source>
        <strain evidence="2 3">SZMC22713</strain>
    </source>
</reference>